<evidence type="ECO:0000256" key="12">
    <source>
        <dbReference type="ARBA" id="ARBA00023235"/>
    </source>
</evidence>
<evidence type="ECO:0000256" key="13">
    <source>
        <dbReference type="PROSITE-ProRule" id="PRU01087"/>
    </source>
</evidence>
<comment type="subcellular location">
    <subcellularLocation>
        <location evidence="1">Membrane</location>
        <topology evidence="1">Multi-pass membrane protein</topology>
    </subcellularLocation>
</comment>
<evidence type="ECO:0000256" key="2">
    <source>
        <dbReference type="ARBA" id="ARBA00008337"/>
    </source>
</evidence>
<keyword evidence="9 13" id="KW-0472">Membrane</keyword>
<keyword evidence="11" id="KW-0753">Steroid metabolism</keyword>
<comment type="similarity">
    <text evidence="2">Belongs to the EBP family.</text>
</comment>
<dbReference type="GO" id="GO:0016020">
    <property type="term" value="C:membrane"/>
    <property type="evidence" value="ECO:0007669"/>
    <property type="project" value="UniProtKB-SubCell"/>
</dbReference>
<evidence type="ECO:0000256" key="11">
    <source>
        <dbReference type="ARBA" id="ARBA00023221"/>
    </source>
</evidence>
<dbReference type="GO" id="GO:0016126">
    <property type="term" value="P:sterol biosynthetic process"/>
    <property type="evidence" value="ECO:0007669"/>
    <property type="project" value="UniProtKB-KW"/>
</dbReference>
<gene>
    <name evidence="16" type="ORF">VFH_VI156080</name>
</gene>
<evidence type="ECO:0000313" key="17">
    <source>
        <dbReference type="Proteomes" id="UP001157006"/>
    </source>
</evidence>
<dbReference type="Proteomes" id="UP001157006">
    <property type="component" value="Chromosome 6"/>
</dbReference>
<keyword evidence="7" id="KW-0756">Sterol biosynthesis</keyword>
<dbReference type="GO" id="GO:0005783">
    <property type="term" value="C:endoplasmic reticulum"/>
    <property type="evidence" value="ECO:0007669"/>
    <property type="project" value="TreeGrafter"/>
</dbReference>
<organism evidence="16 17">
    <name type="scientific">Vicia faba</name>
    <name type="common">Broad bean</name>
    <name type="synonym">Faba vulgaris</name>
    <dbReference type="NCBI Taxonomy" id="3906"/>
    <lineage>
        <taxon>Eukaryota</taxon>
        <taxon>Viridiplantae</taxon>
        <taxon>Streptophyta</taxon>
        <taxon>Embryophyta</taxon>
        <taxon>Tracheophyta</taxon>
        <taxon>Spermatophyta</taxon>
        <taxon>Magnoliopsida</taxon>
        <taxon>eudicotyledons</taxon>
        <taxon>Gunneridae</taxon>
        <taxon>Pentapetalae</taxon>
        <taxon>rosids</taxon>
        <taxon>fabids</taxon>
        <taxon>Fabales</taxon>
        <taxon>Fabaceae</taxon>
        <taxon>Papilionoideae</taxon>
        <taxon>50 kb inversion clade</taxon>
        <taxon>NPAAA clade</taxon>
        <taxon>Hologalegina</taxon>
        <taxon>IRL clade</taxon>
        <taxon>Fabeae</taxon>
        <taxon>Vicia</taxon>
    </lineage>
</organism>
<proteinExistence type="inferred from homology"/>
<feature type="transmembrane region" description="Helical" evidence="14">
    <location>
        <begin position="62"/>
        <end position="83"/>
    </location>
</feature>
<dbReference type="PANTHER" id="PTHR14207">
    <property type="entry name" value="STEROL ISOMERASE"/>
    <property type="match status" value="1"/>
</dbReference>
<keyword evidence="12" id="KW-0413">Isomerase</keyword>
<keyword evidence="8" id="KW-0443">Lipid metabolism</keyword>
<dbReference type="GO" id="GO:0047750">
    <property type="term" value="F:cholestenol delta-isomerase activity"/>
    <property type="evidence" value="ECO:0007669"/>
    <property type="project" value="InterPro"/>
</dbReference>
<keyword evidence="4 13" id="KW-0812">Transmembrane</keyword>
<evidence type="ECO:0000256" key="8">
    <source>
        <dbReference type="ARBA" id="ARBA00023098"/>
    </source>
</evidence>
<dbReference type="GO" id="GO:0004769">
    <property type="term" value="F:steroid Delta-isomerase activity"/>
    <property type="evidence" value="ECO:0007669"/>
    <property type="project" value="TreeGrafter"/>
</dbReference>
<keyword evidence="17" id="KW-1185">Reference proteome</keyword>
<evidence type="ECO:0000256" key="10">
    <source>
        <dbReference type="ARBA" id="ARBA00023166"/>
    </source>
</evidence>
<evidence type="ECO:0000256" key="9">
    <source>
        <dbReference type="ARBA" id="ARBA00023136"/>
    </source>
</evidence>
<evidence type="ECO:0000256" key="3">
    <source>
        <dbReference type="ARBA" id="ARBA00022516"/>
    </source>
</evidence>
<evidence type="ECO:0000256" key="5">
    <source>
        <dbReference type="ARBA" id="ARBA00022955"/>
    </source>
</evidence>
<evidence type="ECO:0000256" key="4">
    <source>
        <dbReference type="ARBA" id="ARBA00022692"/>
    </source>
</evidence>
<name>A0AAV1B9S5_VICFA</name>
<dbReference type="InterPro" id="IPR033118">
    <property type="entry name" value="EXPERA"/>
</dbReference>
<keyword evidence="3" id="KW-0444">Lipid biosynthesis</keyword>
<keyword evidence="6 13" id="KW-1133">Transmembrane helix</keyword>
<accession>A0AAV1B9S5</accession>
<evidence type="ECO:0000259" key="15">
    <source>
        <dbReference type="PROSITE" id="PS51751"/>
    </source>
</evidence>
<dbReference type="PANTHER" id="PTHR14207:SF0">
    <property type="entry name" value="3-BETA-HYDROXYSTEROID-DELTA(8),DELTA(7)-ISOMERASE"/>
    <property type="match status" value="1"/>
</dbReference>
<protein>
    <recommendedName>
        <fullName evidence="15">EXPERA domain-containing protein</fullName>
    </recommendedName>
</protein>
<dbReference type="GO" id="GO:0000247">
    <property type="term" value="F:C-8 sterol isomerase activity"/>
    <property type="evidence" value="ECO:0007669"/>
    <property type="project" value="TreeGrafter"/>
</dbReference>
<feature type="domain" description="EXPERA" evidence="15">
    <location>
        <begin position="59"/>
        <end position="156"/>
    </location>
</feature>
<dbReference type="Pfam" id="PF05241">
    <property type="entry name" value="EBP"/>
    <property type="match status" value="1"/>
</dbReference>
<dbReference type="EMBL" id="OX451741">
    <property type="protein sequence ID" value="CAI8619131.1"/>
    <property type="molecule type" value="Genomic_DNA"/>
</dbReference>
<dbReference type="PROSITE" id="PS51751">
    <property type="entry name" value="EXPERA"/>
    <property type="match status" value="1"/>
</dbReference>
<feature type="transmembrane region" description="Helical" evidence="14">
    <location>
        <begin position="32"/>
        <end position="50"/>
    </location>
</feature>
<keyword evidence="5" id="KW-0752">Steroid biosynthesis</keyword>
<evidence type="ECO:0000256" key="7">
    <source>
        <dbReference type="ARBA" id="ARBA00023011"/>
    </source>
</evidence>
<reference evidence="16 17" key="1">
    <citation type="submission" date="2023-01" db="EMBL/GenBank/DDBJ databases">
        <authorList>
            <person name="Kreplak J."/>
        </authorList>
    </citation>
    <scope>NUCLEOTIDE SEQUENCE [LARGE SCALE GENOMIC DNA]</scope>
</reference>
<keyword evidence="10" id="KW-1207">Sterol metabolism</keyword>
<evidence type="ECO:0000256" key="14">
    <source>
        <dbReference type="SAM" id="Phobius"/>
    </source>
</evidence>
<dbReference type="AlphaFoldDB" id="A0AAV1B9S5"/>
<evidence type="ECO:0000313" key="16">
    <source>
        <dbReference type="EMBL" id="CAI8619131.1"/>
    </source>
</evidence>
<evidence type="ECO:0000256" key="1">
    <source>
        <dbReference type="ARBA" id="ARBA00004141"/>
    </source>
</evidence>
<evidence type="ECO:0000256" key="6">
    <source>
        <dbReference type="ARBA" id="ARBA00022989"/>
    </source>
</evidence>
<sequence length="156" mass="17351">MAGSQASHPHPYVPRDLHLPGHVPCFLSQSNILTAFASFTLILFSLTWIFSGRLKKTKVDKLLIFWWAFTGLTHLVLEGYFVFAPEFFKDNTGFYLAEVWKEYSKGDSRYAGRDAAVVTVEGLTAVLEGPASLLAVYAITTGKSYSYILQFSISLG</sequence>
<dbReference type="InterPro" id="IPR007905">
    <property type="entry name" value="EBP"/>
</dbReference>